<feature type="transmembrane region" description="Helical" evidence="2">
    <location>
        <begin position="301"/>
        <end position="325"/>
    </location>
</feature>
<feature type="transmembrane region" description="Helical" evidence="2">
    <location>
        <begin position="217"/>
        <end position="235"/>
    </location>
</feature>
<evidence type="ECO:0000259" key="3">
    <source>
        <dbReference type="Pfam" id="PF01757"/>
    </source>
</evidence>
<evidence type="ECO:0000256" key="1">
    <source>
        <dbReference type="SAM" id="MobiDB-lite"/>
    </source>
</evidence>
<evidence type="ECO:0000313" key="5">
    <source>
        <dbReference type="Proteomes" id="UP000327143"/>
    </source>
</evidence>
<feature type="transmembrane region" description="Helical" evidence="2">
    <location>
        <begin position="181"/>
        <end position="205"/>
    </location>
</feature>
<accession>A0ABX6A8W5</accession>
<feature type="region of interest" description="Disordered" evidence="1">
    <location>
        <begin position="1"/>
        <end position="31"/>
    </location>
</feature>
<keyword evidence="2" id="KW-1133">Transmembrane helix</keyword>
<feature type="transmembrane region" description="Helical" evidence="2">
    <location>
        <begin position="241"/>
        <end position="258"/>
    </location>
</feature>
<keyword evidence="2" id="KW-0812">Transmembrane</keyword>
<feature type="transmembrane region" description="Helical" evidence="2">
    <location>
        <begin position="270"/>
        <end position="289"/>
    </location>
</feature>
<keyword evidence="2" id="KW-0472">Membrane</keyword>
<keyword evidence="4" id="KW-0012">Acyltransferase</keyword>
<dbReference type="PANTHER" id="PTHR36927">
    <property type="entry name" value="BLR4337 PROTEIN"/>
    <property type="match status" value="1"/>
</dbReference>
<feature type="transmembrane region" description="Helical" evidence="2">
    <location>
        <begin position="41"/>
        <end position="59"/>
    </location>
</feature>
<feature type="transmembrane region" description="Helical" evidence="2">
    <location>
        <begin position="119"/>
        <end position="137"/>
    </location>
</feature>
<dbReference type="Proteomes" id="UP000327143">
    <property type="component" value="Chromosome"/>
</dbReference>
<organism evidence="4 5">
    <name type="scientific">Streptomyces viridosporus T7A</name>
    <dbReference type="NCBI Taxonomy" id="665577"/>
    <lineage>
        <taxon>Bacteria</taxon>
        <taxon>Bacillati</taxon>
        <taxon>Actinomycetota</taxon>
        <taxon>Actinomycetes</taxon>
        <taxon>Kitasatosporales</taxon>
        <taxon>Streptomycetaceae</taxon>
        <taxon>Streptomyces</taxon>
    </lineage>
</organism>
<feature type="transmembrane region" description="Helical" evidence="2">
    <location>
        <begin position="346"/>
        <end position="368"/>
    </location>
</feature>
<dbReference type="InterPro" id="IPR050623">
    <property type="entry name" value="Glucan_succinyl_AcylTrfase"/>
</dbReference>
<sequence length="434" mass="46985">MEACPPPPRSSTLGRTFGRGGTMGADAGRPADAGRRGELDVLRALVVLGLVFFHSALVFSPDDDFYVKDPRTTDAVTVLAGFGVVWAMPLLFLVAGLGARHSIRRRGARGFARERLLRLGVPLVFATLALCPLPQWLRLRAADPGYDEPYGRFWPRFLTVRPDLADFPFVLEGDHFETGHLWFVVLLLTFCLLLAPVAARLAAAAERAAPALRRRPGLLLLPALPLAAVNALLGMEEGFAGWNRWAYLLFFLHGFALADDERVRGTTRRAAVPVGVLGLVLFAGTAPGFVAGDDPFTARSPWALCTRALFGAAGWCWVVAILGLLDRPGRPRARAERGGRAAVLRYLTPAALPWYVLHQPVVVAFAYGVVGWPAPTAVKYAVIVTASLAVILLVYEYGVRRSPVTRFLFGMRTGSRAPAAGTPPRPDPRLPPSS</sequence>
<evidence type="ECO:0000256" key="2">
    <source>
        <dbReference type="SAM" id="Phobius"/>
    </source>
</evidence>
<reference evidence="4 5" key="1">
    <citation type="submission" date="2017-09" db="EMBL/GenBank/DDBJ databases">
        <authorList>
            <person name="Lee N."/>
            <person name="Cho B.-K."/>
        </authorList>
    </citation>
    <scope>NUCLEOTIDE SEQUENCE [LARGE SCALE GENOMIC DNA]</scope>
    <source>
        <strain evidence="4 5">ATCC 39115</strain>
    </source>
</reference>
<protein>
    <submittedName>
        <fullName evidence="4">Acyltransferase</fullName>
    </submittedName>
</protein>
<dbReference type="PANTHER" id="PTHR36927:SF3">
    <property type="entry name" value="GLUCANS BIOSYNTHESIS PROTEIN C"/>
    <property type="match status" value="1"/>
</dbReference>
<keyword evidence="5" id="KW-1185">Reference proteome</keyword>
<keyword evidence="4" id="KW-0808">Transferase</keyword>
<feature type="transmembrane region" description="Helical" evidence="2">
    <location>
        <begin position="380"/>
        <end position="399"/>
    </location>
</feature>
<dbReference type="InterPro" id="IPR002656">
    <property type="entry name" value="Acyl_transf_3_dom"/>
</dbReference>
<evidence type="ECO:0000313" key="4">
    <source>
        <dbReference type="EMBL" id="QEU84205.1"/>
    </source>
</evidence>
<feature type="transmembrane region" description="Helical" evidence="2">
    <location>
        <begin position="79"/>
        <end position="99"/>
    </location>
</feature>
<name>A0ABX6A8W5_STRVD</name>
<dbReference type="GO" id="GO:0016746">
    <property type="term" value="F:acyltransferase activity"/>
    <property type="evidence" value="ECO:0007669"/>
    <property type="project" value="UniProtKB-KW"/>
</dbReference>
<gene>
    <name evidence="4" type="ORF">CP969_05555</name>
</gene>
<dbReference type="Pfam" id="PF01757">
    <property type="entry name" value="Acyl_transf_3"/>
    <property type="match status" value="1"/>
</dbReference>
<proteinExistence type="predicted"/>
<dbReference type="EMBL" id="CP023700">
    <property type="protein sequence ID" value="QEU84205.1"/>
    <property type="molecule type" value="Genomic_DNA"/>
</dbReference>
<feature type="domain" description="Acyltransferase 3" evidence="3">
    <location>
        <begin position="38"/>
        <end position="395"/>
    </location>
</feature>